<dbReference type="Pfam" id="PF02348">
    <property type="entry name" value="CTP_transf_3"/>
    <property type="match status" value="1"/>
</dbReference>
<sequence>METLAIIPARYGSSRFPGKPLALVRGKPMIERVYRQAAKAFRHVCVATDDSRIYDTVTRFGGIAAMTSPLHQSGTDRSLEALKIYSREHAGKFDIVINVQGDEPFIRPEQLLELKECFNDSSVNIATLVKKIETEEELLNSNTPKVVIDKNMNALYFSRTQIPFARDCTVSEQFIREHCFYKHIGLYGYRSQTLEEICSLPQSYLEKTEKLEQLRWLENGYRIRVAVTGYMTHAVDTPQDLEYLNSDDFRLTL</sequence>
<dbReference type="GO" id="GO:0033468">
    <property type="term" value="P:CMP-keto-3-deoxy-D-manno-octulosonic acid biosynthetic process"/>
    <property type="evidence" value="ECO:0007669"/>
    <property type="project" value="UniProtKB-UniRule"/>
</dbReference>
<evidence type="ECO:0000256" key="5">
    <source>
        <dbReference type="HAMAP-Rule" id="MF_00057"/>
    </source>
</evidence>
<keyword evidence="2 5" id="KW-0808">Transferase</keyword>
<keyword evidence="5" id="KW-0963">Cytoplasm</keyword>
<name>A0A9D9GYB8_9BACT</name>
<comment type="similarity">
    <text evidence="5">Belongs to the KdsB family.</text>
</comment>
<dbReference type="FunFam" id="3.90.550.10:FF:000011">
    <property type="entry name" value="3-deoxy-manno-octulosonate cytidylyltransferase"/>
    <property type="match status" value="1"/>
</dbReference>
<keyword evidence="3 5" id="KW-0548">Nucleotidyltransferase</keyword>
<gene>
    <name evidence="5 6" type="primary">kdsB</name>
    <name evidence="6" type="ORF">IAC68_02620</name>
</gene>
<reference evidence="6" key="1">
    <citation type="submission" date="2020-10" db="EMBL/GenBank/DDBJ databases">
        <authorList>
            <person name="Gilroy R."/>
        </authorList>
    </citation>
    <scope>NUCLEOTIDE SEQUENCE</scope>
    <source>
        <strain evidence="6">15467</strain>
    </source>
</reference>
<dbReference type="InterPro" id="IPR004528">
    <property type="entry name" value="KdsB"/>
</dbReference>
<dbReference type="GO" id="GO:0008690">
    <property type="term" value="F:3-deoxy-manno-octulosonate cytidylyltransferase activity"/>
    <property type="evidence" value="ECO:0007669"/>
    <property type="project" value="UniProtKB-UniRule"/>
</dbReference>
<organism evidence="6 7">
    <name type="scientific">Candidatus Egerieousia excrementavium</name>
    <dbReference type="NCBI Taxonomy" id="2840778"/>
    <lineage>
        <taxon>Bacteria</taxon>
        <taxon>Pseudomonadati</taxon>
        <taxon>Bacteroidota</taxon>
        <taxon>Bacteroidia</taxon>
        <taxon>Bacteroidales</taxon>
        <taxon>Candidatus Egerieousia</taxon>
    </lineage>
</organism>
<evidence type="ECO:0000256" key="3">
    <source>
        <dbReference type="ARBA" id="ARBA00022695"/>
    </source>
</evidence>
<dbReference type="PANTHER" id="PTHR42866">
    <property type="entry name" value="3-DEOXY-MANNO-OCTULOSONATE CYTIDYLYLTRANSFERASE"/>
    <property type="match status" value="1"/>
</dbReference>
<dbReference type="Gene3D" id="3.90.550.10">
    <property type="entry name" value="Spore Coat Polysaccharide Biosynthesis Protein SpsA, Chain A"/>
    <property type="match status" value="1"/>
</dbReference>
<evidence type="ECO:0000313" key="6">
    <source>
        <dbReference type="EMBL" id="MBO8428812.1"/>
    </source>
</evidence>
<comment type="function">
    <text evidence="5">Activates KDO (a required 8-carbon sugar) for incorporation into bacterial lipopolysaccharide in Gram-negative bacteria.</text>
</comment>
<dbReference type="NCBIfam" id="NF003950">
    <property type="entry name" value="PRK05450.1-3"/>
    <property type="match status" value="1"/>
</dbReference>
<dbReference type="NCBIfam" id="NF003952">
    <property type="entry name" value="PRK05450.1-5"/>
    <property type="match status" value="1"/>
</dbReference>
<dbReference type="EMBL" id="JADINB010000062">
    <property type="protein sequence ID" value="MBO8428812.1"/>
    <property type="molecule type" value="Genomic_DNA"/>
</dbReference>
<evidence type="ECO:0000313" key="7">
    <source>
        <dbReference type="Proteomes" id="UP000823635"/>
    </source>
</evidence>
<dbReference type="InterPro" id="IPR029044">
    <property type="entry name" value="Nucleotide-diphossugar_trans"/>
</dbReference>
<dbReference type="InterPro" id="IPR003329">
    <property type="entry name" value="Cytidylyl_trans"/>
</dbReference>
<comment type="caution">
    <text evidence="6">The sequence shown here is derived from an EMBL/GenBank/DDBJ whole genome shotgun (WGS) entry which is preliminary data.</text>
</comment>
<dbReference type="GO" id="GO:0009103">
    <property type="term" value="P:lipopolysaccharide biosynthetic process"/>
    <property type="evidence" value="ECO:0007669"/>
    <property type="project" value="UniProtKB-UniRule"/>
</dbReference>
<evidence type="ECO:0000256" key="2">
    <source>
        <dbReference type="ARBA" id="ARBA00022679"/>
    </source>
</evidence>
<keyword evidence="4 5" id="KW-0448">Lipopolysaccharide biosynthesis</keyword>
<evidence type="ECO:0000256" key="4">
    <source>
        <dbReference type="ARBA" id="ARBA00022985"/>
    </source>
</evidence>
<dbReference type="EC" id="2.7.7.38" evidence="5"/>
<evidence type="ECO:0000256" key="1">
    <source>
        <dbReference type="ARBA" id="ARBA00004370"/>
    </source>
</evidence>
<dbReference type="NCBIfam" id="TIGR00466">
    <property type="entry name" value="kdsB"/>
    <property type="match status" value="1"/>
</dbReference>
<dbReference type="GO" id="GO:0016020">
    <property type="term" value="C:membrane"/>
    <property type="evidence" value="ECO:0007669"/>
    <property type="project" value="UniProtKB-SubCell"/>
</dbReference>
<dbReference type="PANTHER" id="PTHR42866:SF2">
    <property type="entry name" value="3-DEOXY-MANNO-OCTULOSONATE CYTIDYLYLTRANSFERASE, MITOCHONDRIAL"/>
    <property type="match status" value="1"/>
</dbReference>
<comment type="pathway">
    <text evidence="5">Nucleotide-sugar biosynthesis; CMP-3-deoxy-D-manno-octulosonate biosynthesis; CMP-3-deoxy-D-manno-octulosonate from 3-deoxy-D-manno-octulosonate and CTP: step 1/1.</text>
</comment>
<dbReference type="SUPFAM" id="SSF53448">
    <property type="entry name" value="Nucleotide-diphospho-sugar transferases"/>
    <property type="match status" value="1"/>
</dbReference>
<comment type="catalytic activity">
    <reaction evidence="5">
        <text>3-deoxy-alpha-D-manno-oct-2-ulosonate + CTP = CMP-3-deoxy-beta-D-manno-octulosonate + diphosphate</text>
        <dbReference type="Rhea" id="RHEA:23448"/>
        <dbReference type="ChEBI" id="CHEBI:33019"/>
        <dbReference type="ChEBI" id="CHEBI:37563"/>
        <dbReference type="ChEBI" id="CHEBI:85986"/>
        <dbReference type="ChEBI" id="CHEBI:85987"/>
        <dbReference type="EC" id="2.7.7.38"/>
    </reaction>
</comment>
<protein>
    <recommendedName>
        <fullName evidence="5">3-deoxy-manno-octulosonate cytidylyltransferase</fullName>
        <ecNumber evidence="5">2.7.7.38</ecNumber>
    </recommendedName>
    <alternativeName>
        <fullName evidence="5">CMP-2-keto-3-deoxyoctulosonic acid synthase</fullName>
        <shortName evidence="5">CKS</shortName>
        <shortName evidence="5">CMP-KDO synthase</shortName>
    </alternativeName>
</protein>
<dbReference type="GO" id="GO:0005829">
    <property type="term" value="C:cytosol"/>
    <property type="evidence" value="ECO:0007669"/>
    <property type="project" value="TreeGrafter"/>
</dbReference>
<dbReference type="CDD" id="cd02517">
    <property type="entry name" value="CMP-KDO-Synthetase"/>
    <property type="match status" value="1"/>
</dbReference>
<reference evidence="6" key="2">
    <citation type="journal article" date="2021" name="PeerJ">
        <title>Extensive microbial diversity within the chicken gut microbiome revealed by metagenomics and culture.</title>
        <authorList>
            <person name="Gilroy R."/>
            <person name="Ravi A."/>
            <person name="Getino M."/>
            <person name="Pursley I."/>
            <person name="Horton D.L."/>
            <person name="Alikhan N.F."/>
            <person name="Baker D."/>
            <person name="Gharbi K."/>
            <person name="Hall N."/>
            <person name="Watson M."/>
            <person name="Adriaenssens E.M."/>
            <person name="Foster-Nyarko E."/>
            <person name="Jarju S."/>
            <person name="Secka A."/>
            <person name="Antonio M."/>
            <person name="Oren A."/>
            <person name="Chaudhuri R.R."/>
            <person name="La Ragione R."/>
            <person name="Hildebrand F."/>
            <person name="Pallen M.J."/>
        </authorList>
    </citation>
    <scope>NUCLEOTIDE SEQUENCE</scope>
    <source>
        <strain evidence="6">15467</strain>
    </source>
</reference>
<accession>A0A9D9GYB8</accession>
<comment type="subcellular location">
    <subcellularLocation>
        <location evidence="5">Cytoplasm</location>
    </subcellularLocation>
    <subcellularLocation>
        <location evidence="1">Membrane</location>
    </subcellularLocation>
</comment>
<dbReference type="NCBIfam" id="NF009905">
    <property type="entry name" value="PRK13368.1"/>
    <property type="match status" value="1"/>
</dbReference>
<dbReference type="Proteomes" id="UP000823635">
    <property type="component" value="Unassembled WGS sequence"/>
</dbReference>
<dbReference type="AlphaFoldDB" id="A0A9D9GYB8"/>
<dbReference type="HAMAP" id="MF_00057">
    <property type="entry name" value="KdsB"/>
    <property type="match status" value="1"/>
</dbReference>
<proteinExistence type="inferred from homology"/>